<reference evidence="2 3" key="1">
    <citation type="submission" date="2016-01" db="EMBL/GenBank/DDBJ databases">
        <title>High potential of lignocellulose degradation of a new Verrucomicrobia species.</title>
        <authorList>
            <person name="Wang Y."/>
            <person name="Shi Y."/>
            <person name="Qiu Z."/>
            <person name="Liu S."/>
            <person name="Yang H."/>
        </authorList>
    </citation>
    <scope>NUCLEOTIDE SEQUENCE [LARGE SCALE GENOMIC DNA]</scope>
    <source>
        <strain evidence="2 3">TSB47</strain>
    </source>
</reference>
<keyword evidence="1" id="KW-1133">Transmembrane helix</keyword>
<dbReference type="RefSeq" id="WP_068768665.1">
    <property type="nucleotide sequence ID" value="NZ_CP109796.1"/>
</dbReference>
<name>A0A178IQJ9_9BACT</name>
<evidence type="ECO:0000256" key="1">
    <source>
        <dbReference type="SAM" id="Phobius"/>
    </source>
</evidence>
<dbReference type="AlphaFoldDB" id="A0A178IQJ9"/>
<accession>A0A178IQJ9</accession>
<dbReference type="Proteomes" id="UP000078486">
    <property type="component" value="Unassembled WGS sequence"/>
</dbReference>
<evidence type="ECO:0000313" key="3">
    <source>
        <dbReference type="Proteomes" id="UP000078486"/>
    </source>
</evidence>
<keyword evidence="3" id="KW-1185">Reference proteome</keyword>
<feature type="transmembrane region" description="Helical" evidence="1">
    <location>
        <begin position="63"/>
        <end position="81"/>
    </location>
</feature>
<organism evidence="2 3">
    <name type="scientific">Termitidicoccus mucosus</name>
    <dbReference type="NCBI Taxonomy" id="1184151"/>
    <lineage>
        <taxon>Bacteria</taxon>
        <taxon>Pseudomonadati</taxon>
        <taxon>Verrucomicrobiota</taxon>
        <taxon>Opitutia</taxon>
        <taxon>Opitutales</taxon>
        <taxon>Opitutaceae</taxon>
        <taxon>Termitidicoccus</taxon>
    </lineage>
</organism>
<dbReference type="STRING" id="1184151.AW736_02285"/>
<feature type="transmembrane region" description="Helical" evidence="1">
    <location>
        <begin position="88"/>
        <end position="106"/>
    </location>
</feature>
<protein>
    <submittedName>
        <fullName evidence="2">Uncharacterized protein</fullName>
    </submittedName>
</protein>
<sequence>MHIFTAGLCAAIIPGLTASILFLILKPAKKHAWAATFAGCAILSAIGFFNLPLAWLLPGEKTILTVLYFTGPVIFLGAGLPARGKSKAAATSGLLLLLMAGFFIAFKKSAPLDAAGRKLPAALEAPLRTRAIELLRENLSAQILKKPGGETVIEGPFKLPILGNPGTFCLNSLLEGLLATGQIPRHFHAILKCEPEIHSLRATRHDFNGTEIPTLSLQGGAAFRLTVIPIPENPARGHVPKSLALLLPVTALLASDNTQKPELLQLQIKQPGPGRRPDF</sequence>
<keyword evidence="1" id="KW-0812">Transmembrane</keyword>
<gene>
    <name evidence="2" type="ORF">AW736_02285</name>
</gene>
<feature type="transmembrane region" description="Helical" evidence="1">
    <location>
        <begin position="32"/>
        <end position="57"/>
    </location>
</feature>
<comment type="caution">
    <text evidence="2">The sequence shown here is derived from an EMBL/GenBank/DDBJ whole genome shotgun (WGS) entry which is preliminary data.</text>
</comment>
<keyword evidence="1" id="KW-0472">Membrane</keyword>
<evidence type="ECO:0000313" key="2">
    <source>
        <dbReference type="EMBL" id="OAM91649.1"/>
    </source>
</evidence>
<proteinExistence type="predicted"/>
<feature type="transmembrane region" description="Helical" evidence="1">
    <location>
        <begin position="6"/>
        <end position="25"/>
    </location>
</feature>
<dbReference type="EMBL" id="LRRQ01000018">
    <property type="protein sequence ID" value="OAM91649.1"/>
    <property type="molecule type" value="Genomic_DNA"/>
</dbReference>